<dbReference type="PANTHER" id="PTHR43712:SF2">
    <property type="entry name" value="O-METHYLTRANSFERASE CICE"/>
    <property type="match status" value="1"/>
</dbReference>
<accession>A0A895YDT8</accession>
<dbReference type="Pfam" id="PF00891">
    <property type="entry name" value="Methyltransf_2"/>
    <property type="match status" value="1"/>
</dbReference>
<name>A0A895YDT8_9ACTN</name>
<keyword evidence="3" id="KW-0949">S-adenosyl-L-methionine</keyword>
<dbReference type="PANTHER" id="PTHR43712">
    <property type="entry name" value="PUTATIVE (AFU_ORTHOLOGUE AFUA_4G14580)-RELATED"/>
    <property type="match status" value="1"/>
</dbReference>
<dbReference type="GO" id="GO:0046983">
    <property type="term" value="F:protein dimerization activity"/>
    <property type="evidence" value="ECO:0007669"/>
    <property type="project" value="InterPro"/>
</dbReference>
<dbReference type="Proteomes" id="UP000662857">
    <property type="component" value="Chromosome"/>
</dbReference>
<dbReference type="AlphaFoldDB" id="A0A895YDT8"/>
<dbReference type="Gene3D" id="1.10.10.10">
    <property type="entry name" value="Winged helix-like DNA-binding domain superfamily/Winged helix DNA-binding domain"/>
    <property type="match status" value="1"/>
</dbReference>
<dbReference type="RefSeq" id="WP_239678129.1">
    <property type="nucleotide sequence ID" value="NZ_CP070499.1"/>
</dbReference>
<dbReference type="Pfam" id="PF08100">
    <property type="entry name" value="Dimerisation"/>
    <property type="match status" value="1"/>
</dbReference>
<keyword evidence="1 7" id="KW-0489">Methyltransferase</keyword>
<dbReference type="SUPFAM" id="SSF53335">
    <property type="entry name" value="S-adenosyl-L-methionine-dependent methyltransferases"/>
    <property type="match status" value="1"/>
</dbReference>
<dbReference type="Gene3D" id="3.40.50.150">
    <property type="entry name" value="Vaccinia Virus protein VP39"/>
    <property type="match status" value="1"/>
</dbReference>
<dbReference type="GO" id="GO:0032259">
    <property type="term" value="P:methylation"/>
    <property type="evidence" value="ECO:0007669"/>
    <property type="project" value="UniProtKB-KW"/>
</dbReference>
<proteinExistence type="predicted"/>
<dbReference type="CDD" id="cd02440">
    <property type="entry name" value="AdoMet_MTases"/>
    <property type="match status" value="1"/>
</dbReference>
<feature type="active site" description="Proton acceptor" evidence="4">
    <location>
        <position position="251"/>
    </location>
</feature>
<dbReference type="KEGG" id="nhy:JQS43_06285"/>
<keyword evidence="8" id="KW-1185">Reference proteome</keyword>
<dbReference type="InterPro" id="IPR036388">
    <property type="entry name" value="WH-like_DNA-bd_sf"/>
</dbReference>
<feature type="domain" description="O-methyltransferase dimerisation" evidence="6">
    <location>
        <begin position="18"/>
        <end position="91"/>
    </location>
</feature>
<evidence type="ECO:0000256" key="3">
    <source>
        <dbReference type="ARBA" id="ARBA00022691"/>
    </source>
</evidence>
<evidence type="ECO:0000313" key="7">
    <source>
        <dbReference type="EMBL" id="QSB15937.1"/>
    </source>
</evidence>
<dbReference type="EMBL" id="CP070499">
    <property type="protein sequence ID" value="QSB15937.1"/>
    <property type="molecule type" value="Genomic_DNA"/>
</dbReference>
<dbReference type="InterPro" id="IPR029063">
    <property type="entry name" value="SAM-dependent_MTases_sf"/>
</dbReference>
<reference evidence="7" key="1">
    <citation type="submission" date="2021-02" db="EMBL/GenBank/DDBJ databases">
        <title>Natrosporangium hydrolyticum gen. nov., sp. nov, a haloalkaliphilic actinobacterium from a soda solonchak soil.</title>
        <authorList>
            <person name="Sorokin D.Y."/>
            <person name="Khijniak T.V."/>
            <person name="Zakharycheva A.P."/>
            <person name="Boueva O.V."/>
            <person name="Ariskina E.V."/>
            <person name="Hahnke R.L."/>
            <person name="Bunk B."/>
            <person name="Sproer C."/>
            <person name="Schumann P."/>
            <person name="Evtushenko L.I."/>
            <person name="Kublanov I.V."/>
        </authorList>
    </citation>
    <scope>NUCLEOTIDE SEQUENCE</scope>
    <source>
        <strain evidence="7">DSM 106523</strain>
    </source>
</reference>
<evidence type="ECO:0000313" key="8">
    <source>
        <dbReference type="Proteomes" id="UP000662857"/>
    </source>
</evidence>
<dbReference type="Gene3D" id="1.10.287.1350">
    <property type="match status" value="1"/>
</dbReference>
<dbReference type="InterPro" id="IPR001077">
    <property type="entry name" value="COMT_C"/>
</dbReference>
<dbReference type="SUPFAM" id="SSF46785">
    <property type="entry name" value="Winged helix' DNA-binding domain"/>
    <property type="match status" value="1"/>
</dbReference>
<evidence type="ECO:0000256" key="4">
    <source>
        <dbReference type="PIRSR" id="PIRSR005739-1"/>
    </source>
</evidence>
<dbReference type="InterPro" id="IPR036390">
    <property type="entry name" value="WH_DNA-bd_sf"/>
</dbReference>
<dbReference type="InterPro" id="IPR012967">
    <property type="entry name" value="COMT_dimerisation"/>
</dbReference>
<keyword evidence="2" id="KW-0808">Transferase</keyword>
<dbReference type="GO" id="GO:0008171">
    <property type="term" value="F:O-methyltransferase activity"/>
    <property type="evidence" value="ECO:0007669"/>
    <property type="project" value="InterPro"/>
</dbReference>
<dbReference type="InterPro" id="IPR016461">
    <property type="entry name" value="COMT-like"/>
</dbReference>
<dbReference type="PROSITE" id="PS51683">
    <property type="entry name" value="SAM_OMT_II"/>
    <property type="match status" value="1"/>
</dbReference>
<evidence type="ECO:0000256" key="1">
    <source>
        <dbReference type="ARBA" id="ARBA00022603"/>
    </source>
</evidence>
<gene>
    <name evidence="7" type="ORF">JQS43_06285</name>
</gene>
<evidence type="ECO:0000259" key="5">
    <source>
        <dbReference type="Pfam" id="PF00891"/>
    </source>
</evidence>
<organism evidence="7 8">
    <name type="scientific">Natronosporangium hydrolyticum</name>
    <dbReference type="NCBI Taxonomy" id="2811111"/>
    <lineage>
        <taxon>Bacteria</taxon>
        <taxon>Bacillati</taxon>
        <taxon>Actinomycetota</taxon>
        <taxon>Actinomycetes</taxon>
        <taxon>Micromonosporales</taxon>
        <taxon>Micromonosporaceae</taxon>
        <taxon>Natronosporangium</taxon>
    </lineage>
</organism>
<sequence>MTQVDGEQASPAFRLLTLATASWMASAVSAAAELGVADQLAAGPRPVAELAEALGTHPPSLYRLLRAGSDIGLFEERVGQEFALTELGEALRSDSPSSLRNFARWVALPADRHTWDGLVQSVRSGRPAFVDVHGEEVWEHFRQRPEVAEIFDRAMDELSRQVIAPAIDAYDFAGVRRIVDVGGGHGALLAQVLTAAPQAYGVLFDQPEVIEGAGQPLIEAAVRDRSELVAGDFFVDVPGDGDAYLLSNIIHDWDDEPARQILANCRDAMAPDGRVLLVEAVLPDDAAAALTVKLMDLDMLVISGGRQRTGAQLDALCQQSGLKLDRIVGGGLCSIVEATRA</sequence>
<feature type="domain" description="O-methyltransferase C-terminal" evidence="5">
    <location>
        <begin position="115"/>
        <end position="322"/>
    </location>
</feature>
<dbReference type="PIRSF" id="PIRSF005739">
    <property type="entry name" value="O-mtase"/>
    <property type="match status" value="1"/>
</dbReference>
<evidence type="ECO:0000256" key="2">
    <source>
        <dbReference type="ARBA" id="ARBA00022679"/>
    </source>
</evidence>
<protein>
    <submittedName>
        <fullName evidence="7">Methyltransferase</fullName>
    </submittedName>
</protein>
<evidence type="ECO:0000259" key="6">
    <source>
        <dbReference type="Pfam" id="PF08100"/>
    </source>
</evidence>